<protein>
    <recommendedName>
        <fullName evidence="1">Chaperone NapD</fullName>
    </recommendedName>
    <alternativeName>
        <fullName evidence="1">NapA signal peptide-binding chaperone NapD</fullName>
    </alternativeName>
</protein>
<evidence type="ECO:0000313" key="2">
    <source>
        <dbReference type="EMBL" id="KQL19567.1"/>
    </source>
</evidence>
<dbReference type="PATRIC" id="fig|1637975.4.peg.2668"/>
<dbReference type="Pfam" id="PF03927">
    <property type="entry name" value="NapD"/>
    <property type="match status" value="1"/>
</dbReference>
<dbReference type="HAMAP" id="MF_02200">
    <property type="entry name" value="NapD"/>
    <property type="match status" value="1"/>
</dbReference>
<comment type="similarity">
    <text evidence="1">Belongs to the NapD family.</text>
</comment>
<dbReference type="RefSeq" id="WP_053476103.1">
    <property type="nucleotide sequence ID" value="NZ_CP041305.1"/>
</dbReference>
<comment type="subcellular location">
    <subcellularLocation>
        <location evidence="1">Cytoplasm</location>
    </subcellularLocation>
</comment>
<proteinExistence type="inferred from homology"/>
<dbReference type="Proteomes" id="UP000050996">
    <property type="component" value="Unassembled WGS sequence"/>
</dbReference>
<dbReference type="GO" id="GO:0005048">
    <property type="term" value="F:signal sequence binding"/>
    <property type="evidence" value="ECO:0007669"/>
    <property type="project" value="UniProtKB-UniRule"/>
</dbReference>
<organism evidence="2 3">
    <name type="scientific">Cytobacillus solani</name>
    <dbReference type="NCBI Taxonomy" id="1637975"/>
    <lineage>
        <taxon>Bacteria</taxon>
        <taxon>Bacillati</taxon>
        <taxon>Bacillota</taxon>
        <taxon>Bacilli</taxon>
        <taxon>Bacillales</taxon>
        <taxon>Bacillaceae</taxon>
        <taxon>Cytobacillus</taxon>
    </lineage>
</organism>
<dbReference type="InterPro" id="IPR005623">
    <property type="entry name" value="Chaperone_NapD_NO3_reduct"/>
</dbReference>
<dbReference type="GO" id="GO:0051224">
    <property type="term" value="P:negative regulation of protein transport"/>
    <property type="evidence" value="ECO:0007669"/>
    <property type="project" value="UniProtKB-UniRule"/>
</dbReference>
<dbReference type="STRING" id="1637975.AN957_14025"/>
<dbReference type="GO" id="GO:0005737">
    <property type="term" value="C:cytoplasm"/>
    <property type="evidence" value="ECO:0007669"/>
    <property type="project" value="UniProtKB-SubCell"/>
</dbReference>
<keyword evidence="3" id="KW-1185">Reference proteome</keyword>
<dbReference type="Gene3D" id="3.30.70.920">
    <property type="match status" value="1"/>
</dbReference>
<keyword evidence="1" id="KW-0143">Chaperone</keyword>
<sequence length="87" mass="9562">MVISGIYIETIPGGANNAAALLAEINGVEVHHIEDDYKIILTIEAESINKSYEIAETFKPIDGILTICLAYSNFEEEPAYQEAGVFR</sequence>
<evidence type="ECO:0000313" key="3">
    <source>
        <dbReference type="Proteomes" id="UP000050996"/>
    </source>
</evidence>
<accession>A0A0Q3VGM4</accession>
<comment type="function">
    <text evidence="1">Chaperone for NapA, the catalytic subunit of the periplasmic nitrate reductase. It binds directly and specifically to the twin-arginine signal peptide of NapA, preventing premature interaction with the Tat translocase and premature export.</text>
</comment>
<comment type="caution">
    <text evidence="2">The sequence shown here is derived from an EMBL/GenBank/DDBJ whole genome shotgun (WGS) entry which is preliminary data.</text>
</comment>
<dbReference type="EMBL" id="LJIX01000006">
    <property type="protein sequence ID" value="KQL19567.1"/>
    <property type="molecule type" value="Genomic_DNA"/>
</dbReference>
<reference evidence="2 3" key="1">
    <citation type="submission" date="2015-09" db="EMBL/GenBank/DDBJ databases">
        <title>Genome sequencing project for genomic taxonomy and phylogenomics of Bacillus-like bacteria.</title>
        <authorList>
            <person name="Liu B."/>
            <person name="Wang J."/>
            <person name="Zhu Y."/>
            <person name="Liu G."/>
            <person name="Chen Q."/>
            <person name="Chen Z."/>
            <person name="Lan J."/>
            <person name="Che J."/>
            <person name="Ge C."/>
            <person name="Shi H."/>
            <person name="Pan Z."/>
            <person name="Liu X."/>
        </authorList>
    </citation>
    <scope>NUCLEOTIDE SEQUENCE [LARGE SCALE GENOMIC DNA]</scope>
    <source>
        <strain evidence="2 3">FJAT-18043</strain>
    </source>
</reference>
<dbReference type="AlphaFoldDB" id="A0A0Q3VGM4"/>
<keyword evidence="1" id="KW-0963">Cytoplasm</keyword>
<comment type="subunit">
    <text evidence="1">Interacts with the cytoplasmic NapA precursor.</text>
</comment>
<name>A0A0Q3VGM4_9BACI</name>
<evidence type="ECO:0000256" key="1">
    <source>
        <dbReference type="HAMAP-Rule" id="MF_02200"/>
    </source>
</evidence>
<gene>
    <name evidence="1" type="primary">napD</name>
    <name evidence="2" type="ORF">AN957_14025</name>
</gene>